<evidence type="ECO:0000256" key="2">
    <source>
        <dbReference type="SAM" id="Phobius"/>
    </source>
</evidence>
<sequence>MLGILTYLPFIALGLSYIYFTSFCMLGVSMYSLSQIVSSNGRRRWILMDVTLCLPALYPLRYVVDHLEYRSPSTQSASLQAIKFFYDFWFMKHRTTFCYSFYFSGHDPAIAIHEMADFFQYLENGRIVNSTPRSLPFKHSSSVTNAARVRAVIRFIGYLIATYISPYYRNETPKELSRHASRLNTRLLICKEEFKTLERSNHRYYRVIPGFRSMTGDMVENVYRIVVPNSKHKNNFLNPFPSGFIQFRNYLILRLMLNYGLRVAELLLLECTSVKASIKGDKFSLIISMPSNITDPRIHAPSLKNDYSHRVLELDKLDYEFLMIYMGKIRKSSLTHNFIFASSQNPDKPLSYNAVHLIFSEIDKVFSHYYPECKSIEHFDTIIKFTPHVTRHTWAYLTLKKIYHLQNKKINNSDIAFVKNSFSMGVMDEAKEALRLLGGWSIKSKMPDLYAKRFMSEQANAVNIKRLLQQDSELDCLMKGLFDGY</sequence>
<accession>A0A2L1KJC3</accession>
<dbReference type="InterPro" id="IPR013762">
    <property type="entry name" value="Integrase-like_cat_sf"/>
</dbReference>
<dbReference type="InterPro" id="IPR011010">
    <property type="entry name" value="DNA_brk_join_enz"/>
</dbReference>
<keyword evidence="4" id="KW-0614">Plasmid</keyword>
<evidence type="ECO:0000313" key="4">
    <source>
        <dbReference type="EMBL" id="AVE22436.1"/>
    </source>
</evidence>
<keyword evidence="2" id="KW-0472">Membrane</keyword>
<proteinExistence type="predicted"/>
<feature type="domain" description="Tyr recombinase" evidence="3">
    <location>
        <begin position="245"/>
        <end position="396"/>
    </location>
</feature>
<dbReference type="Gene3D" id="1.10.443.10">
    <property type="entry name" value="Intergrase catalytic core"/>
    <property type="match status" value="1"/>
</dbReference>
<evidence type="ECO:0000259" key="3">
    <source>
        <dbReference type="Pfam" id="PF00589"/>
    </source>
</evidence>
<keyword evidence="2" id="KW-0812">Transmembrane</keyword>
<keyword evidence="2" id="KW-1133">Transmembrane helix</keyword>
<geneLocation type="plasmid" evidence="4">
    <name>p24845-Ct2</name>
</geneLocation>
<dbReference type="GO" id="GO:0006310">
    <property type="term" value="P:DNA recombination"/>
    <property type="evidence" value="ECO:0007669"/>
    <property type="project" value="UniProtKB-KW"/>
</dbReference>
<dbReference type="Pfam" id="PF00589">
    <property type="entry name" value="Phage_integrase"/>
    <property type="match status" value="1"/>
</dbReference>
<evidence type="ECO:0000256" key="1">
    <source>
        <dbReference type="ARBA" id="ARBA00023172"/>
    </source>
</evidence>
<dbReference type="GO" id="GO:0003677">
    <property type="term" value="F:DNA binding"/>
    <property type="evidence" value="ECO:0007669"/>
    <property type="project" value="InterPro"/>
</dbReference>
<keyword evidence="1" id="KW-0233">DNA recombination</keyword>
<feature type="transmembrane region" description="Helical" evidence="2">
    <location>
        <begin position="6"/>
        <end position="33"/>
    </location>
</feature>
<dbReference type="AlphaFoldDB" id="A0A2L1KJC3"/>
<dbReference type="EMBL" id="MF344572">
    <property type="protein sequence ID" value="AVE22436.1"/>
    <property type="molecule type" value="Genomic_DNA"/>
</dbReference>
<dbReference type="CDD" id="cd00397">
    <property type="entry name" value="DNA_BRE_C"/>
    <property type="match status" value="1"/>
</dbReference>
<name>A0A2L1KJC3_9ENTR</name>
<dbReference type="SUPFAM" id="SSF56349">
    <property type="entry name" value="DNA breaking-rejoining enzymes"/>
    <property type="match status" value="1"/>
</dbReference>
<dbReference type="InterPro" id="IPR002104">
    <property type="entry name" value="Integrase_catalytic"/>
</dbReference>
<dbReference type="GO" id="GO:0015074">
    <property type="term" value="P:DNA integration"/>
    <property type="evidence" value="ECO:0007669"/>
    <property type="project" value="InterPro"/>
</dbReference>
<protein>
    <submittedName>
        <fullName evidence="4">Putative site specific recombinase</fullName>
    </submittedName>
</protein>
<reference evidence="4" key="1">
    <citation type="journal article" date="2019" name="Front. Microbiol.">
        <title>Type 1, 2, and 1/2-Hybrid IncC Plasmids From China.</title>
        <authorList>
            <person name="Cheng Q."/>
            <person name="Jiang X."/>
            <person name="Xu Y."/>
            <person name="Hu L."/>
            <person name="Luo W."/>
            <person name="Yin Z."/>
            <person name="Gao H."/>
            <person name="Yang W."/>
            <person name="Yang H."/>
            <person name="Zhao Y."/>
            <person name="Zhao X."/>
            <person name="Zhou D."/>
            <person name="Dai E."/>
        </authorList>
    </citation>
    <scope>NUCLEOTIDE SEQUENCE</scope>
    <source>
        <strain evidence="4">24845</strain>
        <plasmid evidence="4">p24845-Ct2</plasmid>
    </source>
</reference>
<organism evidence="4">
    <name type="scientific">Enterobacter hormaechei</name>
    <dbReference type="NCBI Taxonomy" id="158836"/>
    <lineage>
        <taxon>Bacteria</taxon>
        <taxon>Pseudomonadati</taxon>
        <taxon>Pseudomonadota</taxon>
        <taxon>Gammaproteobacteria</taxon>
        <taxon>Enterobacterales</taxon>
        <taxon>Enterobacteriaceae</taxon>
        <taxon>Enterobacter</taxon>
        <taxon>Enterobacter cloacae complex</taxon>
    </lineage>
</organism>